<accession>A0A3D9RSY6</accession>
<feature type="transmembrane region" description="Helical" evidence="1">
    <location>
        <begin position="333"/>
        <end position="352"/>
    </location>
</feature>
<feature type="transmembrane region" description="Helical" evidence="1">
    <location>
        <begin position="76"/>
        <end position="95"/>
    </location>
</feature>
<dbReference type="RefSeq" id="WP_115877768.1">
    <property type="nucleotide sequence ID" value="NZ_QTTQ01000009.1"/>
</dbReference>
<feature type="transmembrane region" description="Helical" evidence="1">
    <location>
        <begin position="172"/>
        <end position="205"/>
    </location>
</feature>
<proteinExistence type="predicted"/>
<feature type="transmembrane region" description="Helical" evidence="1">
    <location>
        <begin position="358"/>
        <end position="377"/>
    </location>
</feature>
<evidence type="ECO:0000256" key="1">
    <source>
        <dbReference type="SAM" id="Phobius"/>
    </source>
</evidence>
<dbReference type="EMBL" id="QTTQ01000009">
    <property type="protein sequence ID" value="REE83083.1"/>
    <property type="molecule type" value="Genomic_DNA"/>
</dbReference>
<sequence>MATILNILIILGIAYFVLNSLVLTVKNADSVILKTFTILVCIAHFGATIAFLLLLDKFPNNDPVKYYTAAVEAPDWLSLFKVGGYIISFLIYPLVKLKISFEVLFLVFATLSYKGFLAYFKLIDFKKLNKGSFFLMLFFIIPSTHFWTSFLGKEALLFTLMVLLLKKIKTKTFDWILIGSLMLIFLIRPHVFFVVLLALLVVVLLDAEISKAIKRRLLFGATLGVLVLFPLFLIYFLNIKIVEINSFQDVFAMLVNYSETNGNSKIDLLNTNIFTRIAYLLFMPLPFLYNIKNMFQWMAAIENIYIVIVFIGLIIYILKAKFKFKRIRIDQKFALIASILLIVLFGSYLYNLGLGNRMRIMFLPYLFYFFITYMNSIKNNEKETS</sequence>
<reference evidence="2 3" key="1">
    <citation type="submission" date="2018-08" db="EMBL/GenBank/DDBJ databases">
        <title>Genomic Encyclopedia of Type Strains, Phase III (KMG-III): the genomes of soil and plant-associated and newly described type strains.</title>
        <authorList>
            <person name="Whitman W."/>
        </authorList>
    </citation>
    <scope>NUCLEOTIDE SEQUENCE [LARGE SCALE GENOMIC DNA]</scope>
    <source>
        <strain evidence="2 3">325-5</strain>
    </source>
</reference>
<feature type="transmembrane region" description="Helical" evidence="1">
    <location>
        <begin position="101"/>
        <end position="120"/>
    </location>
</feature>
<keyword evidence="1" id="KW-1133">Transmembrane helix</keyword>
<gene>
    <name evidence="2" type="ORF">BX611_0363</name>
</gene>
<protein>
    <recommendedName>
        <fullName evidence="4">Glycosyltransferase RgtA/B/C/D-like domain-containing protein</fullName>
    </recommendedName>
</protein>
<feature type="transmembrane region" description="Helical" evidence="1">
    <location>
        <begin position="31"/>
        <end position="55"/>
    </location>
</feature>
<dbReference type="Proteomes" id="UP000256429">
    <property type="component" value="Unassembled WGS sequence"/>
</dbReference>
<keyword evidence="1" id="KW-0472">Membrane</keyword>
<dbReference type="AlphaFoldDB" id="A0A3D9RSY6"/>
<dbReference type="OrthoDB" id="975915at2"/>
<keyword evidence="3" id="KW-1185">Reference proteome</keyword>
<feature type="transmembrane region" description="Helical" evidence="1">
    <location>
        <begin position="132"/>
        <end position="152"/>
    </location>
</feature>
<evidence type="ECO:0000313" key="3">
    <source>
        <dbReference type="Proteomes" id="UP000256429"/>
    </source>
</evidence>
<feature type="transmembrane region" description="Helical" evidence="1">
    <location>
        <begin position="217"/>
        <end position="237"/>
    </location>
</feature>
<comment type="caution">
    <text evidence="2">The sequence shown here is derived from an EMBL/GenBank/DDBJ whole genome shotgun (WGS) entry which is preliminary data.</text>
</comment>
<keyword evidence="1" id="KW-0812">Transmembrane</keyword>
<organism evidence="2 3">
    <name type="scientific">Lutibacter oceani</name>
    <dbReference type="NCBI Taxonomy" id="1853311"/>
    <lineage>
        <taxon>Bacteria</taxon>
        <taxon>Pseudomonadati</taxon>
        <taxon>Bacteroidota</taxon>
        <taxon>Flavobacteriia</taxon>
        <taxon>Flavobacteriales</taxon>
        <taxon>Flavobacteriaceae</taxon>
        <taxon>Lutibacter</taxon>
    </lineage>
</organism>
<evidence type="ECO:0008006" key="4">
    <source>
        <dbReference type="Google" id="ProtNLM"/>
    </source>
</evidence>
<evidence type="ECO:0000313" key="2">
    <source>
        <dbReference type="EMBL" id="REE83083.1"/>
    </source>
</evidence>
<feature type="transmembrane region" description="Helical" evidence="1">
    <location>
        <begin position="294"/>
        <end position="318"/>
    </location>
</feature>
<name>A0A3D9RSY6_9FLAO</name>
<feature type="transmembrane region" description="Helical" evidence="1">
    <location>
        <begin position="7"/>
        <end position="25"/>
    </location>
</feature>